<feature type="transmembrane region" description="Helical" evidence="1">
    <location>
        <begin position="16"/>
        <end position="37"/>
    </location>
</feature>
<dbReference type="AlphaFoldDB" id="A0A381Q7Q3"/>
<keyword evidence="1" id="KW-0472">Membrane</keyword>
<accession>A0A381Q7Q3</accession>
<evidence type="ECO:0000256" key="1">
    <source>
        <dbReference type="SAM" id="Phobius"/>
    </source>
</evidence>
<name>A0A381Q7Q3_9ZZZZ</name>
<evidence type="ECO:0000313" key="2">
    <source>
        <dbReference type="EMBL" id="SUZ75341.1"/>
    </source>
</evidence>
<protein>
    <submittedName>
        <fullName evidence="2">Uncharacterized protein</fullName>
    </submittedName>
</protein>
<feature type="non-terminal residue" evidence="2">
    <location>
        <position position="1"/>
    </location>
</feature>
<dbReference type="EMBL" id="UINC01001241">
    <property type="protein sequence ID" value="SUZ75341.1"/>
    <property type="molecule type" value="Genomic_DNA"/>
</dbReference>
<keyword evidence="1" id="KW-1133">Transmembrane helix</keyword>
<reference evidence="2" key="1">
    <citation type="submission" date="2018-05" db="EMBL/GenBank/DDBJ databases">
        <authorList>
            <person name="Lanie J.A."/>
            <person name="Ng W.-L."/>
            <person name="Kazmierczak K.M."/>
            <person name="Andrzejewski T.M."/>
            <person name="Davidsen T.M."/>
            <person name="Wayne K.J."/>
            <person name="Tettelin H."/>
            <person name="Glass J.I."/>
            <person name="Rusch D."/>
            <person name="Podicherti R."/>
            <person name="Tsui H.-C.T."/>
            <person name="Winkler M.E."/>
        </authorList>
    </citation>
    <scope>NUCLEOTIDE SEQUENCE</scope>
</reference>
<proteinExistence type="predicted"/>
<keyword evidence="1" id="KW-0812">Transmembrane</keyword>
<gene>
    <name evidence="2" type="ORF">METZ01_LOCUS28195</name>
</gene>
<organism evidence="2">
    <name type="scientific">marine metagenome</name>
    <dbReference type="NCBI Taxonomy" id="408172"/>
    <lineage>
        <taxon>unclassified sequences</taxon>
        <taxon>metagenomes</taxon>
        <taxon>ecological metagenomes</taxon>
    </lineage>
</organism>
<sequence>VTTPRKTNVFRPVYRLGWLVIWSSWLAFVLLVVPALVSRHDFFHRLVLYALASVVAYFFHRLWEYVITGRSLPRWRRQG</sequence>
<feature type="transmembrane region" description="Helical" evidence="1">
    <location>
        <begin position="46"/>
        <end position="63"/>
    </location>
</feature>